<dbReference type="SUPFAM" id="SSF81321">
    <property type="entry name" value="Family A G protein-coupled receptor-like"/>
    <property type="match status" value="1"/>
</dbReference>
<dbReference type="AlphaFoldDB" id="A0A815RSP0"/>
<feature type="transmembrane region" description="Helical" evidence="8">
    <location>
        <begin position="31"/>
        <end position="53"/>
    </location>
</feature>
<dbReference type="EMBL" id="CAJNOR010004159">
    <property type="protein sequence ID" value="CAF1479763.1"/>
    <property type="molecule type" value="Genomic_DNA"/>
</dbReference>
<keyword evidence="12" id="KW-1185">Reference proteome</keyword>
<evidence type="ECO:0000256" key="6">
    <source>
        <dbReference type="ARBA" id="ARBA00023170"/>
    </source>
</evidence>
<dbReference type="GO" id="GO:0004930">
    <property type="term" value="F:G protein-coupled receptor activity"/>
    <property type="evidence" value="ECO:0007669"/>
    <property type="project" value="UniProtKB-KW"/>
</dbReference>
<comment type="subcellular location">
    <subcellularLocation>
        <location evidence="1">Membrane</location>
        <topology evidence="1">Multi-pass membrane protein</topology>
    </subcellularLocation>
</comment>
<dbReference type="PANTHER" id="PTHR24243">
    <property type="entry name" value="G-PROTEIN COUPLED RECEPTOR"/>
    <property type="match status" value="1"/>
</dbReference>
<keyword evidence="7" id="KW-0807">Transducer</keyword>
<reference evidence="11" key="1">
    <citation type="submission" date="2021-02" db="EMBL/GenBank/DDBJ databases">
        <authorList>
            <person name="Nowell W R."/>
        </authorList>
    </citation>
    <scope>NUCLEOTIDE SEQUENCE</scope>
</reference>
<feature type="transmembrane region" description="Helical" evidence="8">
    <location>
        <begin position="112"/>
        <end position="135"/>
    </location>
</feature>
<gene>
    <name evidence="10" type="ORF">EDS130_LOCUS31723</name>
    <name evidence="11" type="ORF">XAT740_LOCUS38465</name>
</gene>
<sequence length="296" mass="35099">MALIWLMGNIGAILTCVVFYQPVFRKSPCAMYFLASSFAQFFTYNFALFIRMLQYGYNVNVVNDLLWFCTLRYYLFYIGTANSRYNIIMASIDRYFASSRNALRRQWSSLKVAYRIIISMAIFWCIIYIQVFIFYRIDDRVCRYQNGAYATYFSIYILIDTGVLPILLMLVFGLLTVRNIHETKRRVAPTIERNNDRSCENHQMSRKDAQLYKMLANQVIIFIIFNFPNPCFLLYQSLTMYIVKSKLHATIDLFVSNMTYALIYLGFSLTFTNFALSSEIFRRELRRLVRTNILRR</sequence>
<dbReference type="PROSITE" id="PS50262">
    <property type="entry name" value="G_PROTEIN_RECEP_F1_2"/>
    <property type="match status" value="1"/>
</dbReference>
<dbReference type="EMBL" id="CAJNOJ010000235">
    <property type="protein sequence ID" value="CAF1322189.1"/>
    <property type="molecule type" value="Genomic_DNA"/>
</dbReference>
<dbReference type="Gene3D" id="1.20.1070.10">
    <property type="entry name" value="Rhodopsin 7-helix transmembrane proteins"/>
    <property type="match status" value="1"/>
</dbReference>
<protein>
    <recommendedName>
        <fullName evidence="9">G-protein coupled receptors family 1 profile domain-containing protein</fullName>
    </recommendedName>
</protein>
<dbReference type="Proteomes" id="UP000663852">
    <property type="component" value="Unassembled WGS sequence"/>
</dbReference>
<evidence type="ECO:0000256" key="5">
    <source>
        <dbReference type="ARBA" id="ARBA00023136"/>
    </source>
</evidence>
<dbReference type="PANTHER" id="PTHR24243:SF230">
    <property type="entry name" value="G-PROTEIN COUPLED RECEPTORS FAMILY 1 PROFILE DOMAIN-CONTAINING PROTEIN"/>
    <property type="match status" value="1"/>
</dbReference>
<keyword evidence="2 8" id="KW-0812">Transmembrane</keyword>
<dbReference type="Proteomes" id="UP000663828">
    <property type="component" value="Unassembled WGS sequence"/>
</dbReference>
<proteinExistence type="predicted"/>
<keyword evidence="3 8" id="KW-1133">Transmembrane helix</keyword>
<feature type="transmembrane region" description="Helical" evidence="8">
    <location>
        <begin position="214"/>
        <end position="238"/>
    </location>
</feature>
<dbReference type="GO" id="GO:0005886">
    <property type="term" value="C:plasma membrane"/>
    <property type="evidence" value="ECO:0007669"/>
    <property type="project" value="TreeGrafter"/>
</dbReference>
<keyword evidence="5 8" id="KW-0472">Membrane</keyword>
<keyword evidence="6" id="KW-0675">Receptor</keyword>
<evidence type="ECO:0000256" key="1">
    <source>
        <dbReference type="ARBA" id="ARBA00004141"/>
    </source>
</evidence>
<feature type="transmembrane region" description="Helical" evidence="8">
    <location>
        <begin position="6"/>
        <end position="24"/>
    </location>
</feature>
<dbReference type="OrthoDB" id="10036134at2759"/>
<evidence type="ECO:0000256" key="3">
    <source>
        <dbReference type="ARBA" id="ARBA00022989"/>
    </source>
</evidence>
<comment type="caution">
    <text evidence="11">The sequence shown here is derived from an EMBL/GenBank/DDBJ whole genome shotgun (WGS) entry which is preliminary data.</text>
</comment>
<dbReference type="InterPro" id="IPR000276">
    <property type="entry name" value="GPCR_Rhodpsn"/>
</dbReference>
<evidence type="ECO:0000256" key="7">
    <source>
        <dbReference type="ARBA" id="ARBA00023224"/>
    </source>
</evidence>
<evidence type="ECO:0000313" key="12">
    <source>
        <dbReference type="Proteomes" id="UP000663828"/>
    </source>
</evidence>
<accession>A0A815RSP0</accession>
<evidence type="ECO:0000313" key="11">
    <source>
        <dbReference type="EMBL" id="CAF1479763.1"/>
    </source>
</evidence>
<evidence type="ECO:0000256" key="2">
    <source>
        <dbReference type="ARBA" id="ARBA00022692"/>
    </source>
</evidence>
<feature type="transmembrane region" description="Helical" evidence="8">
    <location>
        <begin position="258"/>
        <end position="276"/>
    </location>
</feature>
<organism evidence="11 12">
    <name type="scientific">Adineta ricciae</name>
    <name type="common">Rotifer</name>
    <dbReference type="NCBI Taxonomy" id="249248"/>
    <lineage>
        <taxon>Eukaryota</taxon>
        <taxon>Metazoa</taxon>
        <taxon>Spiralia</taxon>
        <taxon>Gnathifera</taxon>
        <taxon>Rotifera</taxon>
        <taxon>Eurotatoria</taxon>
        <taxon>Bdelloidea</taxon>
        <taxon>Adinetida</taxon>
        <taxon>Adinetidae</taxon>
        <taxon>Adineta</taxon>
    </lineage>
</organism>
<feature type="domain" description="G-protein coupled receptors family 1 profile" evidence="9">
    <location>
        <begin position="11"/>
        <end position="281"/>
    </location>
</feature>
<name>A0A815RSP0_ADIRI</name>
<evidence type="ECO:0000256" key="4">
    <source>
        <dbReference type="ARBA" id="ARBA00023040"/>
    </source>
</evidence>
<keyword evidence="4" id="KW-0297">G-protein coupled receptor</keyword>
<dbReference type="Pfam" id="PF00001">
    <property type="entry name" value="7tm_1"/>
    <property type="match status" value="1"/>
</dbReference>
<evidence type="ECO:0000313" key="10">
    <source>
        <dbReference type="EMBL" id="CAF1322189.1"/>
    </source>
</evidence>
<dbReference type="InterPro" id="IPR017452">
    <property type="entry name" value="GPCR_Rhodpsn_7TM"/>
</dbReference>
<evidence type="ECO:0000256" key="8">
    <source>
        <dbReference type="SAM" id="Phobius"/>
    </source>
</evidence>
<evidence type="ECO:0000259" key="9">
    <source>
        <dbReference type="PROSITE" id="PS50262"/>
    </source>
</evidence>
<feature type="transmembrane region" description="Helical" evidence="8">
    <location>
        <begin position="155"/>
        <end position="177"/>
    </location>
</feature>